<evidence type="ECO:0000256" key="5">
    <source>
        <dbReference type="SAM" id="Phobius"/>
    </source>
</evidence>
<proteinExistence type="predicted"/>
<keyword evidence="4 5" id="KW-0472">Membrane</keyword>
<evidence type="ECO:0000256" key="3">
    <source>
        <dbReference type="ARBA" id="ARBA00022989"/>
    </source>
</evidence>
<keyword evidence="7" id="KW-1185">Reference proteome</keyword>
<reference evidence="7" key="1">
    <citation type="submission" date="2016-10" db="EMBL/GenBank/DDBJ databases">
        <authorList>
            <person name="Varghese N."/>
            <person name="Submissions S."/>
        </authorList>
    </citation>
    <scope>NUCLEOTIDE SEQUENCE [LARGE SCALE GENOMIC DNA]</scope>
    <source>
        <strain evidence="7">Gh-105</strain>
    </source>
</reference>
<dbReference type="Pfam" id="PF13564">
    <property type="entry name" value="DoxX_2"/>
    <property type="match status" value="1"/>
</dbReference>
<gene>
    <name evidence="6" type="ORF">SAMN05192565_104176</name>
</gene>
<evidence type="ECO:0000256" key="1">
    <source>
        <dbReference type="ARBA" id="ARBA00004141"/>
    </source>
</evidence>
<dbReference type="GO" id="GO:0016020">
    <property type="term" value="C:membrane"/>
    <property type="evidence" value="ECO:0007669"/>
    <property type="project" value="UniProtKB-SubCell"/>
</dbReference>
<keyword evidence="2 5" id="KW-0812">Transmembrane</keyword>
<protein>
    <submittedName>
        <fullName evidence="6">Uncharacterized membrane protein</fullName>
    </submittedName>
</protein>
<comment type="subcellular location">
    <subcellularLocation>
        <location evidence="1">Membrane</location>
        <topology evidence="1">Multi-pass membrane protein</topology>
    </subcellularLocation>
</comment>
<evidence type="ECO:0000256" key="2">
    <source>
        <dbReference type="ARBA" id="ARBA00022692"/>
    </source>
</evidence>
<dbReference type="InterPro" id="IPR032808">
    <property type="entry name" value="DoxX"/>
</dbReference>
<dbReference type="STRING" id="582675.SAMN05192565_104176"/>
<dbReference type="Proteomes" id="UP000199229">
    <property type="component" value="Unassembled WGS sequence"/>
</dbReference>
<dbReference type="PANTHER" id="PTHR36974">
    <property type="entry name" value="MEMBRANE PROTEIN-RELATED"/>
    <property type="match status" value="1"/>
</dbReference>
<evidence type="ECO:0000256" key="4">
    <source>
        <dbReference type="ARBA" id="ARBA00023136"/>
    </source>
</evidence>
<organism evidence="6 7">
    <name type="scientific">Methylobacterium gossipiicola</name>
    <dbReference type="NCBI Taxonomy" id="582675"/>
    <lineage>
        <taxon>Bacteria</taxon>
        <taxon>Pseudomonadati</taxon>
        <taxon>Pseudomonadota</taxon>
        <taxon>Alphaproteobacteria</taxon>
        <taxon>Hyphomicrobiales</taxon>
        <taxon>Methylobacteriaceae</taxon>
        <taxon>Methylobacterium</taxon>
    </lineage>
</organism>
<evidence type="ECO:0000313" key="7">
    <source>
        <dbReference type="Proteomes" id="UP000199229"/>
    </source>
</evidence>
<evidence type="ECO:0000313" key="6">
    <source>
        <dbReference type="EMBL" id="SFG50554.1"/>
    </source>
</evidence>
<accession>A0A1I2SCK9</accession>
<dbReference type="PANTHER" id="PTHR36974:SF1">
    <property type="entry name" value="DOXX FAMILY MEMBRANE PROTEIN"/>
    <property type="match status" value="1"/>
</dbReference>
<sequence length="139" mass="15561">MSPPRDHRFWLRLALMAAYGFIGIVHLVAPDAFLPIMPEWVPAPRRVVILTGLCELAGVAGLMFPPTRRWAGIGLALYAVCVFPANIKHAVEGIVVPGLPDSWWYHGPRLAFQPVFVWWALYATHVIDWPRRDSGIPKG</sequence>
<dbReference type="EMBL" id="FOPM01000004">
    <property type="protein sequence ID" value="SFG50554.1"/>
    <property type="molecule type" value="Genomic_DNA"/>
</dbReference>
<keyword evidence="3 5" id="KW-1133">Transmembrane helix</keyword>
<feature type="transmembrane region" description="Helical" evidence="5">
    <location>
        <begin position="9"/>
        <end position="27"/>
    </location>
</feature>
<name>A0A1I2SCK9_9HYPH</name>
<dbReference type="AlphaFoldDB" id="A0A1I2SCK9"/>